<organism evidence="1 2">
    <name type="scientific">Potamilus streckersoni</name>
    <dbReference type="NCBI Taxonomy" id="2493646"/>
    <lineage>
        <taxon>Eukaryota</taxon>
        <taxon>Metazoa</taxon>
        <taxon>Spiralia</taxon>
        <taxon>Lophotrochozoa</taxon>
        <taxon>Mollusca</taxon>
        <taxon>Bivalvia</taxon>
        <taxon>Autobranchia</taxon>
        <taxon>Heteroconchia</taxon>
        <taxon>Palaeoheterodonta</taxon>
        <taxon>Unionida</taxon>
        <taxon>Unionoidea</taxon>
        <taxon>Unionidae</taxon>
        <taxon>Ambleminae</taxon>
        <taxon>Lampsilini</taxon>
        <taxon>Potamilus</taxon>
    </lineage>
</organism>
<gene>
    <name evidence="1" type="ORF">CHS0354_040806</name>
</gene>
<name>A0AAE0VXW3_9BIVA</name>
<sequence length="114" mass="13074">MKKVKFTSTFKIQSDGVHTAGPLVKLAISVRDAKEKEDSLNSLMTTEQQAGFQQYVEKMKREIKDNIDKEVKILQDELDKEVEVLLGEQNVANEIHNSIKENRNLKNTEIDIED</sequence>
<dbReference type="InterPro" id="IPR037187">
    <property type="entry name" value="DnaK_N"/>
</dbReference>
<dbReference type="EMBL" id="JAEAOA010002342">
    <property type="protein sequence ID" value="KAK3594044.1"/>
    <property type="molecule type" value="Genomic_DNA"/>
</dbReference>
<protein>
    <submittedName>
        <fullName evidence="1">Uncharacterized protein</fullName>
    </submittedName>
</protein>
<evidence type="ECO:0000313" key="2">
    <source>
        <dbReference type="Proteomes" id="UP001195483"/>
    </source>
</evidence>
<dbReference type="Proteomes" id="UP001195483">
    <property type="component" value="Unassembled WGS sequence"/>
</dbReference>
<accession>A0AAE0VXW3</accession>
<dbReference type="SUPFAM" id="SSF109635">
    <property type="entry name" value="DnaK suppressor protein DksA, alpha-hairpin domain"/>
    <property type="match status" value="1"/>
</dbReference>
<comment type="caution">
    <text evidence="1">The sequence shown here is derived from an EMBL/GenBank/DDBJ whole genome shotgun (WGS) entry which is preliminary data.</text>
</comment>
<keyword evidence="2" id="KW-1185">Reference proteome</keyword>
<reference evidence="1" key="2">
    <citation type="journal article" date="2021" name="Genome Biol. Evol.">
        <title>Developing a high-quality reference genome for a parasitic bivalve with doubly uniparental inheritance (Bivalvia: Unionida).</title>
        <authorList>
            <person name="Smith C.H."/>
        </authorList>
    </citation>
    <scope>NUCLEOTIDE SEQUENCE</scope>
    <source>
        <strain evidence="1">CHS0354</strain>
        <tissue evidence="1">Mantle</tissue>
    </source>
</reference>
<evidence type="ECO:0000313" key="1">
    <source>
        <dbReference type="EMBL" id="KAK3594044.1"/>
    </source>
</evidence>
<reference evidence="1" key="1">
    <citation type="journal article" date="2021" name="Genome Biol. Evol.">
        <title>A High-Quality Reference Genome for a Parasitic Bivalve with Doubly Uniparental Inheritance (Bivalvia: Unionida).</title>
        <authorList>
            <person name="Smith C.H."/>
        </authorList>
    </citation>
    <scope>NUCLEOTIDE SEQUENCE</scope>
    <source>
        <strain evidence="1">CHS0354</strain>
    </source>
</reference>
<proteinExistence type="predicted"/>
<dbReference type="AlphaFoldDB" id="A0AAE0VXW3"/>
<reference evidence="1" key="3">
    <citation type="submission" date="2023-05" db="EMBL/GenBank/DDBJ databases">
        <authorList>
            <person name="Smith C.H."/>
        </authorList>
    </citation>
    <scope>NUCLEOTIDE SEQUENCE</scope>
    <source>
        <strain evidence="1">CHS0354</strain>
        <tissue evidence="1">Mantle</tissue>
    </source>
</reference>